<dbReference type="Pfam" id="PF01585">
    <property type="entry name" value="G-patch"/>
    <property type="match status" value="1"/>
</dbReference>
<dbReference type="FunCoup" id="A0A1S3JST7">
    <property type="interactions" value="528"/>
</dbReference>
<keyword evidence="7" id="KW-0539">Nucleus</keyword>
<dbReference type="GO" id="GO:0003677">
    <property type="term" value="F:DNA binding"/>
    <property type="evidence" value="ECO:0007669"/>
    <property type="project" value="UniProtKB-ARBA"/>
</dbReference>
<evidence type="ECO:0000256" key="2">
    <source>
        <dbReference type="ARBA" id="ARBA00022741"/>
    </source>
</evidence>
<keyword evidence="5" id="KW-0067">ATP-binding</keyword>
<dbReference type="SMART" id="SM00358">
    <property type="entry name" value="DSRM"/>
    <property type="match status" value="2"/>
</dbReference>
<gene>
    <name evidence="15" type="primary">LOC106175787</name>
</gene>
<dbReference type="GO" id="GO:0004386">
    <property type="term" value="F:helicase activity"/>
    <property type="evidence" value="ECO:0007669"/>
    <property type="project" value="UniProtKB-KW"/>
</dbReference>
<evidence type="ECO:0000313" key="15">
    <source>
        <dbReference type="RefSeq" id="XP_013413387.1"/>
    </source>
</evidence>
<evidence type="ECO:0000259" key="10">
    <source>
        <dbReference type="PROSITE" id="PS50137"/>
    </source>
</evidence>
<feature type="domain" description="DRBM" evidence="10">
    <location>
        <begin position="202"/>
        <end position="238"/>
    </location>
</feature>
<evidence type="ECO:0000256" key="7">
    <source>
        <dbReference type="ARBA" id="ARBA00023242"/>
    </source>
</evidence>
<dbReference type="GO" id="GO:0005634">
    <property type="term" value="C:nucleus"/>
    <property type="evidence" value="ECO:0007669"/>
    <property type="project" value="UniProtKB-SubCell"/>
</dbReference>
<feature type="domain" description="XRN2-binding (XTBD)" evidence="13">
    <location>
        <begin position="13"/>
        <end position="100"/>
    </location>
</feature>
<dbReference type="InterPro" id="IPR001374">
    <property type="entry name" value="R3H_dom"/>
</dbReference>
<evidence type="ECO:0000256" key="6">
    <source>
        <dbReference type="ARBA" id="ARBA00022884"/>
    </source>
</evidence>
<dbReference type="InterPro" id="IPR014720">
    <property type="entry name" value="dsRBD_dom"/>
</dbReference>
<dbReference type="InterPro" id="IPR034071">
    <property type="entry name" value="R3H_NRF"/>
</dbReference>
<evidence type="ECO:0000256" key="5">
    <source>
        <dbReference type="ARBA" id="ARBA00022840"/>
    </source>
</evidence>
<dbReference type="SMART" id="SM00443">
    <property type="entry name" value="G_patch"/>
    <property type="match status" value="1"/>
</dbReference>
<dbReference type="PROSITE" id="PS51061">
    <property type="entry name" value="R3H"/>
    <property type="match status" value="1"/>
</dbReference>
<dbReference type="PROSITE" id="PS50137">
    <property type="entry name" value="DS_RBD"/>
    <property type="match status" value="1"/>
</dbReference>
<keyword evidence="3" id="KW-0378">Hydrolase</keyword>
<dbReference type="GO" id="GO:0016787">
    <property type="term" value="F:hydrolase activity"/>
    <property type="evidence" value="ECO:0007669"/>
    <property type="project" value="UniProtKB-KW"/>
</dbReference>
<dbReference type="InterPro" id="IPR021859">
    <property type="entry name" value="XTBD"/>
</dbReference>
<dbReference type="SUPFAM" id="SSF82708">
    <property type="entry name" value="R3H domain"/>
    <property type="match status" value="1"/>
</dbReference>
<feature type="compositionally biased region" description="Polar residues" evidence="9">
    <location>
        <begin position="108"/>
        <end position="119"/>
    </location>
</feature>
<keyword evidence="14" id="KW-1185">Reference proteome</keyword>
<dbReference type="Gene3D" id="3.30.160.20">
    <property type="match status" value="1"/>
</dbReference>
<dbReference type="InParanoid" id="A0A1S3JST7"/>
<keyword evidence="6 8" id="KW-0694">RNA-binding</keyword>
<accession>A0A1S3JST7</accession>
<dbReference type="STRING" id="7574.A0A1S3JST7"/>
<feature type="region of interest" description="Disordered" evidence="9">
    <location>
        <begin position="100"/>
        <end position="147"/>
    </location>
</feature>
<dbReference type="PANTHER" id="PTHR48430">
    <property type="entry name" value="PARTNER OF XRN-2 PROTEIN 1"/>
    <property type="match status" value="1"/>
</dbReference>
<sequence>MSDQDGDQEMVDLDQYKKEYENNKEWEMRRRFLECHWGKYPLERLLCLSQCFINIECMGCRYPAQVQAEVKALSEAMQTELSEHRAQRQELTGVKFVKSTLPGDQPVTEGQQSHTSSLGGPSVDHKQEELDIPSGSRKAKQTPLPCVTQGASETDQKFVELSNFVKEFMKLKKNAIETLHMAMDKTRMTSSCNFTCDATHGFQCEVLIDFVSVAKGVASSKKAAKHDAFENALKALNCRYLHVDRLNPERQELKTSDRPFHQKQSNSGMVKLGQSPGVAAMGMRSRKRSASQFSNPELEFFILEPKDKSNSVNPVMILRQSADFSKVPLEYNFQEDPAGRVRCRLFLGGELMADCMDISKNKVKLQAAQKTLDSLKEDYWTILVKQNEDCDDPGLTKEELLGDQAMASDKIQEDNIGNQLLRKMGWTGGGVGRGGQGRADPVTLSTVINREGLGMAADKGITKDFCTKVREIINKYVKSDNQNDLVFSPEFTKEERAIIHKESQKLGLKSHSHGQGEVRYLILSRKRSAKQLFTHIFQSGGVTSKYELVPPIKKPGEQK</sequence>
<dbReference type="SUPFAM" id="SSF54768">
    <property type="entry name" value="dsRNA-binding domain-like"/>
    <property type="match status" value="1"/>
</dbReference>
<dbReference type="Gene3D" id="3.30.1370.50">
    <property type="entry name" value="R3H-like domain"/>
    <property type="match status" value="1"/>
</dbReference>
<dbReference type="FunFam" id="3.30.1370.50:FF:000002">
    <property type="entry name" value="Immunoglobulin mu DNA-binding protein 2"/>
    <property type="match status" value="1"/>
</dbReference>
<keyword evidence="2" id="KW-0547">Nucleotide-binding</keyword>
<dbReference type="Pfam" id="PF01424">
    <property type="entry name" value="R3H"/>
    <property type="match status" value="1"/>
</dbReference>
<dbReference type="PROSITE" id="PS50174">
    <property type="entry name" value="G_PATCH"/>
    <property type="match status" value="1"/>
</dbReference>
<evidence type="ECO:0000259" key="13">
    <source>
        <dbReference type="PROSITE" id="PS51827"/>
    </source>
</evidence>
<dbReference type="Pfam" id="PF11952">
    <property type="entry name" value="XTBD"/>
    <property type="match status" value="1"/>
</dbReference>
<evidence type="ECO:0000256" key="4">
    <source>
        <dbReference type="ARBA" id="ARBA00022806"/>
    </source>
</evidence>
<reference evidence="15" key="1">
    <citation type="submission" date="2025-08" db="UniProtKB">
        <authorList>
            <consortium name="RefSeq"/>
        </authorList>
    </citation>
    <scope>IDENTIFICATION</scope>
    <source>
        <tissue evidence="15">Gonads</tissue>
    </source>
</reference>
<dbReference type="InterPro" id="IPR036867">
    <property type="entry name" value="R3H_dom_sf"/>
</dbReference>
<keyword evidence="4" id="KW-0347">Helicase</keyword>
<dbReference type="RefSeq" id="XP_013413387.1">
    <property type="nucleotide sequence ID" value="XM_013557933.1"/>
</dbReference>
<feature type="domain" description="G-patch" evidence="11">
    <location>
        <begin position="413"/>
        <end position="458"/>
    </location>
</feature>
<dbReference type="GeneID" id="106175787"/>
<dbReference type="KEGG" id="lak:106175787"/>
<dbReference type="CDD" id="cd02640">
    <property type="entry name" value="R3H_NRF"/>
    <property type="match status" value="1"/>
</dbReference>
<evidence type="ECO:0000256" key="3">
    <source>
        <dbReference type="ARBA" id="ARBA00022801"/>
    </source>
</evidence>
<proteinExistence type="predicted"/>
<evidence type="ECO:0000256" key="1">
    <source>
        <dbReference type="ARBA" id="ARBA00004123"/>
    </source>
</evidence>
<dbReference type="GO" id="GO:0005524">
    <property type="term" value="F:ATP binding"/>
    <property type="evidence" value="ECO:0007669"/>
    <property type="project" value="UniProtKB-KW"/>
</dbReference>
<evidence type="ECO:0000259" key="11">
    <source>
        <dbReference type="PROSITE" id="PS50174"/>
    </source>
</evidence>
<name>A0A1S3JST7_LINAN</name>
<feature type="region of interest" description="Disordered" evidence="9">
    <location>
        <begin position="253"/>
        <end position="274"/>
    </location>
</feature>
<dbReference type="AlphaFoldDB" id="A0A1S3JST7"/>
<evidence type="ECO:0000256" key="8">
    <source>
        <dbReference type="PROSITE-ProRule" id="PRU00266"/>
    </source>
</evidence>
<evidence type="ECO:0000256" key="9">
    <source>
        <dbReference type="SAM" id="MobiDB-lite"/>
    </source>
</evidence>
<dbReference type="OrthoDB" id="2359216at2759"/>
<dbReference type="InterPro" id="IPR000467">
    <property type="entry name" value="G_patch_dom"/>
</dbReference>
<comment type="subcellular location">
    <subcellularLocation>
        <location evidence="1">Nucleus</location>
    </subcellularLocation>
</comment>
<dbReference type="SMART" id="SM00393">
    <property type="entry name" value="R3H"/>
    <property type="match status" value="1"/>
</dbReference>
<feature type="domain" description="R3H" evidence="12">
    <location>
        <begin position="463"/>
        <end position="527"/>
    </location>
</feature>
<dbReference type="GO" id="GO:0003723">
    <property type="term" value="F:RNA binding"/>
    <property type="evidence" value="ECO:0007669"/>
    <property type="project" value="UniProtKB-UniRule"/>
</dbReference>
<evidence type="ECO:0000313" key="14">
    <source>
        <dbReference type="Proteomes" id="UP000085678"/>
    </source>
</evidence>
<protein>
    <submittedName>
        <fullName evidence="15">NF-kappa-B-repressing factor</fullName>
    </submittedName>
</protein>
<evidence type="ECO:0000259" key="12">
    <source>
        <dbReference type="PROSITE" id="PS51061"/>
    </source>
</evidence>
<dbReference type="Proteomes" id="UP000085678">
    <property type="component" value="Unplaced"/>
</dbReference>
<dbReference type="PANTHER" id="PTHR48430:SF1">
    <property type="entry name" value="PARTNER OF XRN-2 PROTEIN 1"/>
    <property type="match status" value="1"/>
</dbReference>
<organism evidence="14 15">
    <name type="scientific">Lingula anatina</name>
    <name type="common">Brachiopod</name>
    <name type="synonym">Lingula unguis</name>
    <dbReference type="NCBI Taxonomy" id="7574"/>
    <lineage>
        <taxon>Eukaryota</taxon>
        <taxon>Metazoa</taxon>
        <taxon>Spiralia</taxon>
        <taxon>Lophotrochozoa</taxon>
        <taxon>Brachiopoda</taxon>
        <taxon>Linguliformea</taxon>
        <taxon>Lingulata</taxon>
        <taxon>Lingulida</taxon>
        <taxon>Linguloidea</taxon>
        <taxon>Lingulidae</taxon>
        <taxon>Lingula</taxon>
    </lineage>
</organism>
<dbReference type="PROSITE" id="PS51827">
    <property type="entry name" value="XTBD"/>
    <property type="match status" value="1"/>
</dbReference>